<evidence type="ECO:0000313" key="2">
    <source>
        <dbReference type="EMBL" id="TFL03403.1"/>
    </source>
</evidence>
<dbReference type="InterPro" id="IPR036525">
    <property type="entry name" value="Tubulin/FtsZ_GTPase_sf"/>
</dbReference>
<keyword evidence="3" id="KW-1185">Reference proteome</keyword>
<dbReference type="SUPFAM" id="SSF52490">
    <property type="entry name" value="Tubulin nucleotide-binding domain-like"/>
    <property type="match status" value="1"/>
</dbReference>
<feature type="domain" description="Misato Segment II tubulin-like" evidence="1">
    <location>
        <begin position="2"/>
        <end position="138"/>
    </location>
</feature>
<proteinExistence type="predicted"/>
<protein>
    <submittedName>
        <fullName evidence="2">Misato segment II tubulin-like domain-containing protein</fullName>
    </submittedName>
</protein>
<dbReference type="InterPro" id="IPR013838">
    <property type="entry name" value="Beta-tubulin_BS"/>
</dbReference>
<reference evidence="2 3" key="1">
    <citation type="journal article" date="2019" name="Nat. Ecol. Evol.">
        <title>Megaphylogeny resolves global patterns of mushroom evolution.</title>
        <authorList>
            <person name="Varga T."/>
            <person name="Krizsan K."/>
            <person name="Foldi C."/>
            <person name="Dima B."/>
            <person name="Sanchez-Garcia M."/>
            <person name="Sanchez-Ramirez S."/>
            <person name="Szollosi G.J."/>
            <person name="Szarkandi J.G."/>
            <person name="Papp V."/>
            <person name="Albert L."/>
            <person name="Andreopoulos W."/>
            <person name="Angelini C."/>
            <person name="Antonin V."/>
            <person name="Barry K.W."/>
            <person name="Bougher N.L."/>
            <person name="Buchanan P."/>
            <person name="Buyck B."/>
            <person name="Bense V."/>
            <person name="Catcheside P."/>
            <person name="Chovatia M."/>
            <person name="Cooper J."/>
            <person name="Damon W."/>
            <person name="Desjardin D."/>
            <person name="Finy P."/>
            <person name="Geml J."/>
            <person name="Haridas S."/>
            <person name="Hughes K."/>
            <person name="Justo A."/>
            <person name="Karasinski D."/>
            <person name="Kautmanova I."/>
            <person name="Kiss B."/>
            <person name="Kocsube S."/>
            <person name="Kotiranta H."/>
            <person name="LaButti K.M."/>
            <person name="Lechner B.E."/>
            <person name="Liimatainen K."/>
            <person name="Lipzen A."/>
            <person name="Lukacs Z."/>
            <person name="Mihaltcheva S."/>
            <person name="Morgado L.N."/>
            <person name="Niskanen T."/>
            <person name="Noordeloos M.E."/>
            <person name="Ohm R.A."/>
            <person name="Ortiz-Santana B."/>
            <person name="Ovrebo C."/>
            <person name="Racz N."/>
            <person name="Riley R."/>
            <person name="Savchenko A."/>
            <person name="Shiryaev A."/>
            <person name="Soop K."/>
            <person name="Spirin V."/>
            <person name="Szebenyi C."/>
            <person name="Tomsovsky M."/>
            <person name="Tulloss R.E."/>
            <person name="Uehling J."/>
            <person name="Grigoriev I.V."/>
            <person name="Vagvolgyi C."/>
            <person name="Papp T."/>
            <person name="Martin F.M."/>
            <person name="Miettinen O."/>
            <person name="Hibbett D.S."/>
            <person name="Nagy L.G."/>
        </authorList>
    </citation>
    <scope>NUCLEOTIDE SEQUENCE [LARGE SCALE GENOMIC DNA]</scope>
    <source>
        <strain evidence="2 3">CBS 309.79</strain>
    </source>
</reference>
<dbReference type="Pfam" id="PF10644">
    <property type="entry name" value="Misat_Tub_SegII"/>
    <property type="match status" value="1"/>
</dbReference>
<evidence type="ECO:0000313" key="3">
    <source>
        <dbReference type="Proteomes" id="UP000305067"/>
    </source>
</evidence>
<dbReference type="PANTHER" id="PTHR13391">
    <property type="entry name" value="MITOCHONDRIAL DISTRIBUTION REGULATOR MISATO"/>
    <property type="match status" value="1"/>
</dbReference>
<dbReference type="InterPro" id="IPR049942">
    <property type="entry name" value="DML1/Misato"/>
</dbReference>
<evidence type="ECO:0000259" key="1">
    <source>
        <dbReference type="Pfam" id="PF10644"/>
    </source>
</evidence>
<dbReference type="GO" id="GO:0005739">
    <property type="term" value="C:mitochondrion"/>
    <property type="evidence" value="ECO:0007669"/>
    <property type="project" value="TreeGrafter"/>
</dbReference>
<dbReference type="AlphaFoldDB" id="A0A5C3QN63"/>
<dbReference type="Gene3D" id="3.40.50.1440">
    <property type="entry name" value="Tubulin/FtsZ, GTPase domain"/>
    <property type="match status" value="1"/>
</dbReference>
<dbReference type="PROSITE" id="PS00228">
    <property type="entry name" value="TUBULIN_B_AUTOREG"/>
    <property type="match status" value="1"/>
</dbReference>
<dbReference type="Proteomes" id="UP000305067">
    <property type="component" value="Unassembled WGS sequence"/>
</dbReference>
<dbReference type="GO" id="GO:0007005">
    <property type="term" value="P:mitochondrion organization"/>
    <property type="evidence" value="ECO:0007669"/>
    <property type="project" value="InterPro"/>
</dbReference>
<sequence>MREILYIQAGNYANHVGTHFWNAQETYFTYDNAAGGAGEEPLMAHDVSFREGLNSEGEQTYRPRVLMFDHKENFGSLGAYSQMDVDPEEEDPSLWSVHFICDFSPLLHGLSLCGNRTGRVVRQEHDRVPPHEYQSTLDHEFEEPAKTKLDQPAQEQAQEVLATRPPRYWSDFNRVFYAPKSLHQIPGALTRMWTDSPDDVWGNGVKAFGRYDQGLQVMNDTSFFGSFTYQFLEHFHDEHEKKLSSMVFSFASTSLQAGKNVQNFDFTDAVLNDALCVQRYNEEASMYCLVQSPESWGSGEWQDGLNFDLKNQYQTSAIVASHLDSATVPLRQLRSYADMPAFVSYLTMRGTLRLTHLNGSIPAEASSLSEAKRQIYDFSSIVDSEVRQPCISSMPYSRWSVFRGLGANQVPAYEEWATSGLRDPPITRFSPYQMPSSFPTSIFKTTTTAKPGILTVPSYSSLGATSRSSVATLAFYSQFVEACWKKRKGLEVVGGEADEMRTLRDELWAMCDDTGG</sequence>
<accession>A0A5C3QN63</accession>
<name>A0A5C3QN63_9AGAR</name>
<organism evidence="2 3">
    <name type="scientific">Pterulicium gracile</name>
    <dbReference type="NCBI Taxonomy" id="1884261"/>
    <lineage>
        <taxon>Eukaryota</taxon>
        <taxon>Fungi</taxon>
        <taxon>Dikarya</taxon>
        <taxon>Basidiomycota</taxon>
        <taxon>Agaricomycotina</taxon>
        <taxon>Agaricomycetes</taxon>
        <taxon>Agaricomycetidae</taxon>
        <taxon>Agaricales</taxon>
        <taxon>Pleurotineae</taxon>
        <taxon>Pterulaceae</taxon>
        <taxon>Pterulicium</taxon>
    </lineage>
</organism>
<dbReference type="STRING" id="1884261.A0A5C3QN63"/>
<dbReference type="InterPro" id="IPR019605">
    <property type="entry name" value="Misato_II_tubulin-like"/>
</dbReference>
<dbReference type="EMBL" id="ML178820">
    <property type="protein sequence ID" value="TFL03403.1"/>
    <property type="molecule type" value="Genomic_DNA"/>
</dbReference>
<dbReference type="PANTHER" id="PTHR13391:SF0">
    <property type="entry name" value="PROTEIN MISATO HOMOLOG 1"/>
    <property type="match status" value="1"/>
</dbReference>
<dbReference type="OrthoDB" id="271881at2759"/>
<gene>
    <name evidence="2" type="ORF">BDV98DRAFT_504010</name>
</gene>